<feature type="transmembrane region" description="Helical" evidence="5">
    <location>
        <begin position="253"/>
        <end position="273"/>
    </location>
</feature>
<evidence type="ECO:0000259" key="6">
    <source>
        <dbReference type="PROSITE" id="PS50928"/>
    </source>
</evidence>
<feature type="transmembrane region" description="Helical" evidence="5">
    <location>
        <begin position="112"/>
        <end position="135"/>
    </location>
</feature>
<evidence type="ECO:0000256" key="4">
    <source>
        <dbReference type="ARBA" id="ARBA00023136"/>
    </source>
</evidence>
<evidence type="ECO:0000313" key="7">
    <source>
        <dbReference type="EMBL" id="MBZ6078040.1"/>
    </source>
</evidence>
<evidence type="ECO:0000256" key="3">
    <source>
        <dbReference type="ARBA" id="ARBA00022989"/>
    </source>
</evidence>
<keyword evidence="3 5" id="KW-1133">Transmembrane helix</keyword>
<feature type="transmembrane region" description="Helical" evidence="5">
    <location>
        <begin position="198"/>
        <end position="223"/>
    </location>
</feature>
<gene>
    <name evidence="7" type="ORF">K9B37_17375</name>
</gene>
<keyword evidence="5" id="KW-0813">Transport</keyword>
<feature type="transmembrane region" description="Helical" evidence="5">
    <location>
        <begin position="490"/>
        <end position="510"/>
    </location>
</feature>
<feature type="transmembrane region" description="Helical" evidence="5">
    <location>
        <begin position="81"/>
        <end position="100"/>
    </location>
</feature>
<dbReference type="PROSITE" id="PS50928">
    <property type="entry name" value="ABC_TM1"/>
    <property type="match status" value="2"/>
</dbReference>
<dbReference type="Proteomes" id="UP000704176">
    <property type="component" value="Unassembled WGS sequence"/>
</dbReference>
<evidence type="ECO:0000256" key="1">
    <source>
        <dbReference type="ARBA" id="ARBA00004651"/>
    </source>
</evidence>
<dbReference type="InterPro" id="IPR035906">
    <property type="entry name" value="MetI-like_sf"/>
</dbReference>
<feature type="transmembrane region" description="Helical" evidence="5">
    <location>
        <begin position="304"/>
        <end position="331"/>
    </location>
</feature>
<dbReference type="EMBL" id="JAIRBM010000014">
    <property type="protein sequence ID" value="MBZ6078040.1"/>
    <property type="molecule type" value="Genomic_DNA"/>
</dbReference>
<dbReference type="CDD" id="cd06261">
    <property type="entry name" value="TM_PBP2"/>
    <property type="match status" value="2"/>
</dbReference>
<evidence type="ECO:0000313" key="8">
    <source>
        <dbReference type="Proteomes" id="UP000704176"/>
    </source>
</evidence>
<dbReference type="PANTHER" id="PTHR43496:SF1">
    <property type="entry name" value="POLYGALACTURONAN_RHAMNOGALACTURONAN TRANSPORT SYSTEM PERMEASE PROTEIN YTEP"/>
    <property type="match status" value="1"/>
</dbReference>
<reference evidence="7 8" key="1">
    <citation type="submission" date="2021-09" db="EMBL/GenBank/DDBJ databases">
        <title>The complete genome sequence of a new microorganism.</title>
        <authorList>
            <person name="Zi Z."/>
        </authorList>
    </citation>
    <scope>NUCLEOTIDE SEQUENCE [LARGE SCALE GENOMIC DNA]</scope>
    <source>
        <strain evidence="7 8">WGZ8</strain>
    </source>
</reference>
<dbReference type="RefSeq" id="WP_224314792.1">
    <property type="nucleotide sequence ID" value="NZ_JAIRBM010000014.1"/>
</dbReference>
<protein>
    <submittedName>
        <fullName evidence="7">2-aminoethylphosphonate ABC transporter permease subunit</fullName>
    </submittedName>
</protein>
<evidence type="ECO:0000256" key="5">
    <source>
        <dbReference type="RuleBase" id="RU363032"/>
    </source>
</evidence>
<feature type="domain" description="ABC transmembrane type-1" evidence="6">
    <location>
        <begin position="77"/>
        <end position="274"/>
    </location>
</feature>
<proteinExistence type="inferred from homology"/>
<keyword evidence="4 5" id="KW-0472">Membrane</keyword>
<comment type="subcellular location">
    <subcellularLocation>
        <location evidence="1 5">Cell membrane</location>
        <topology evidence="1 5">Multi-pass membrane protein</topology>
    </subcellularLocation>
</comment>
<comment type="similarity">
    <text evidence="5">Belongs to the binding-protein-dependent transport system permease family.</text>
</comment>
<dbReference type="PANTHER" id="PTHR43496">
    <property type="entry name" value="PROTEIN LPLB"/>
    <property type="match status" value="1"/>
</dbReference>
<evidence type="ECO:0000256" key="2">
    <source>
        <dbReference type="ARBA" id="ARBA00022692"/>
    </source>
</evidence>
<dbReference type="Pfam" id="PF00528">
    <property type="entry name" value="BPD_transp_1"/>
    <property type="match status" value="1"/>
</dbReference>
<feature type="transmembrane region" description="Helical" evidence="5">
    <location>
        <begin position="23"/>
        <end position="44"/>
    </location>
</feature>
<feature type="transmembrane region" description="Helical" evidence="5">
    <location>
        <begin position="155"/>
        <end position="177"/>
    </location>
</feature>
<dbReference type="SUPFAM" id="SSF161098">
    <property type="entry name" value="MetI-like"/>
    <property type="match status" value="2"/>
</dbReference>
<feature type="transmembrane region" description="Helical" evidence="5">
    <location>
        <begin position="392"/>
        <end position="413"/>
    </location>
</feature>
<feature type="transmembrane region" description="Helical" evidence="5">
    <location>
        <begin position="425"/>
        <end position="444"/>
    </location>
</feature>
<sequence length="570" mass="61009">MSTGLVFPASGAASRMTINERQIAGLFIAALCLVLVLIIALPLWSLLSKSFESADGTFVGLNNYLTYFTTPTLFVSLQNSLIVAAISTAIVIPLAFAYAYALTRTCMPAKGLFYAFALLPIFAPSLLAAISLVYIFGNQGFLGFLLLGNSVYGPIGIVMGEVLSTFPHALLILVTALSLADGRLYEAAAALGTSKARVFWTITLPGARFGVINATFVVFTLVITDFGVPKVIGGQYEVLATDAYKQVVGQQNFSMGAVVGMILLVPAVIAFIVDKIAKRHQVALLSARAVPFEPPANRRVALTYLLFCLVAGGIIVGTYGVAVWASLIQYWPYNLSLTLNNYDFANVEPGGWQPYFNSLTMAALVSIIGSAVVFCGAYLIEKTNAFPRGRAIAQLLAMLPMAVPGLVLGLGYVFFFNASWNPLSFLYGTLALLVINTLAHFYTVSHLTALTALKQIDGEFEAVSASLKVPFWRTFGAVTVPICAPTILDIAVYMFVNALTTVSAVIFLYGTESKLASIAIVHMDEAGASASAAAMATVIMTTAIGVKLTHLVLAHTIFDRLQRWRCRTAT</sequence>
<comment type="caution">
    <text evidence="7">The sequence shown here is derived from an EMBL/GenBank/DDBJ whole genome shotgun (WGS) entry which is preliminary data.</text>
</comment>
<name>A0ABS7VSE8_9HYPH</name>
<dbReference type="NCBIfam" id="TIGR03262">
    <property type="entry name" value="PhnU2"/>
    <property type="match status" value="1"/>
</dbReference>
<keyword evidence="8" id="KW-1185">Reference proteome</keyword>
<dbReference type="Gene3D" id="1.10.3720.10">
    <property type="entry name" value="MetI-like"/>
    <property type="match status" value="2"/>
</dbReference>
<accession>A0ABS7VSE8</accession>
<feature type="domain" description="ABC transmembrane type-1" evidence="6">
    <location>
        <begin position="355"/>
        <end position="550"/>
    </location>
</feature>
<feature type="transmembrane region" description="Helical" evidence="5">
    <location>
        <begin position="530"/>
        <end position="558"/>
    </location>
</feature>
<dbReference type="InterPro" id="IPR017664">
    <property type="entry name" value="AminoethylPonate_ABC_perm-1"/>
</dbReference>
<keyword evidence="2 5" id="KW-0812">Transmembrane</keyword>
<feature type="transmembrane region" description="Helical" evidence="5">
    <location>
        <begin position="359"/>
        <end position="380"/>
    </location>
</feature>
<organism evidence="7 8">
    <name type="scientific">Microvirga puerhi</name>
    <dbReference type="NCBI Taxonomy" id="2876078"/>
    <lineage>
        <taxon>Bacteria</taxon>
        <taxon>Pseudomonadati</taxon>
        <taxon>Pseudomonadota</taxon>
        <taxon>Alphaproteobacteria</taxon>
        <taxon>Hyphomicrobiales</taxon>
        <taxon>Methylobacteriaceae</taxon>
        <taxon>Microvirga</taxon>
    </lineage>
</organism>
<dbReference type="InterPro" id="IPR000515">
    <property type="entry name" value="MetI-like"/>
</dbReference>